<reference evidence="1 2" key="1">
    <citation type="submission" date="2024-09" db="EMBL/GenBank/DDBJ databases">
        <title>Chromosome-scale assembly of Riccia fluitans.</title>
        <authorList>
            <person name="Paukszto L."/>
            <person name="Sawicki J."/>
            <person name="Karawczyk K."/>
            <person name="Piernik-Szablinska J."/>
            <person name="Szczecinska M."/>
            <person name="Mazdziarz M."/>
        </authorList>
    </citation>
    <scope>NUCLEOTIDE SEQUENCE [LARGE SCALE GENOMIC DNA]</scope>
    <source>
        <strain evidence="1">Rf_01</strain>
        <tissue evidence="1">Aerial parts of the thallus</tissue>
    </source>
</reference>
<gene>
    <name evidence="1" type="ORF">R1flu_001228</name>
</gene>
<dbReference type="Proteomes" id="UP001605036">
    <property type="component" value="Unassembled WGS sequence"/>
</dbReference>
<keyword evidence="2" id="KW-1185">Reference proteome</keyword>
<evidence type="ECO:0000313" key="1">
    <source>
        <dbReference type="EMBL" id="KAL2621023.1"/>
    </source>
</evidence>
<comment type="caution">
    <text evidence="1">The sequence shown here is derived from an EMBL/GenBank/DDBJ whole genome shotgun (WGS) entry which is preliminary data.</text>
</comment>
<accession>A0ABD1Y2Q0</accession>
<name>A0ABD1Y2Q0_9MARC</name>
<protein>
    <submittedName>
        <fullName evidence="1">Uncharacterized protein</fullName>
    </submittedName>
</protein>
<evidence type="ECO:0000313" key="2">
    <source>
        <dbReference type="Proteomes" id="UP001605036"/>
    </source>
</evidence>
<proteinExistence type="predicted"/>
<organism evidence="1 2">
    <name type="scientific">Riccia fluitans</name>
    <dbReference type="NCBI Taxonomy" id="41844"/>
    <lineage>
        <taxon>Eukaryota</taxon>
        <taxon>Viridiplantae</taxon>
        <taxon>Streptophyta</taxon>
        <taxon>Embryophyta</taxon>
        <taxon>Marchantiophyta</taxon>
        <taxon>Marchantiopsida</taxon>
        <taxon>Marchantiidae</taxon>
        <taxon>Marchantiales</taxon>
        <taxon>Ricciaceae</taxon>
        <taxon>Riccia</taxon>
    </lineage>
</organism>
<dbReference type="AlphaFoldDB" id="A0ABD1Y2Q0"/>
<dbReference type="EMBL" id="JBHFFA010000006">
    <property type="protein sequence ID" value="KAL2621023.1"/>
    <property type="molecule type" value="Genomic_DNA"/>
</dbReference>
<sequence length="67" mass="7751">MPLGIIDVHLVEDALTLFKFQARLVRVAFSGKVSGRLLSWKHRGKLILQFRLPPLQPLQHFLSKEFL</sequence>